<evidence type="ECO:0000313" key="6">
    <source>
        <dbReference type="Proteomes" id="UP001519287"/>
    </source>
</evidence>
<keyword evidence="6" id="KW-1185">Reference proteome</keyword>
<feature type="coiled-coil region" evidence="1">
    <location>
        <begin position="475"/>
        <end position="502"/>
    </location>
</feature>
<name>A0ABS4INS5_9BACL</name>
<protein>
    <submittedName>
        <fullName evidence="5">Uncharacterized protein YhaN</fullName>
    </submittedName>
</protein>
<dbReference type="SUPFAM" id="SSF52540">
    <property type="entry name" value="P-loop containing nucleoside triphosphate hydrolases"/>
    <property type="match status" value="1"/>
</dbReference>
<reference evidence="5 6" key="1">
    <citation type="submission" date="2021-03" db="EMBL/GenBank/DDBJ databases">
        <title>Genomic Encyclopedia of Type Strains, Phase IV (KMG-IV): sequencing the most valuable type-strain genomes for metagenomic binning, comparative biology and taxonomic classification.</title>
        <authorList>
            <person name="Goeker M."/>
        </authorList>
    </citation>
    <scope>NUCLEOTIDE SEQUENCE [LARGE SCALE GENOMIC DNA]</scope>
    <source>
        <strain evidence="5 6">DSM 26048</strain>
    </source>
</reference>
<feature type="transmembrane region" description="Helical" evidence="3">
    <location>
        <begin position="507"/>
        <end position="524"/>
    </location>
</feature>
<keyword evidence="3" id="KW-1133">Transmembrane helix</keyword>
<feature type="coiled-coil region" evidence="1">
    <location>
        <begin position="881"/>
        <end position="915"/>
    </location>
</feature>
<accession>A0ABS4INS5</accession>
<feature type="region of interest" description="Disordered" evidence="2">
    <location>
        <begin position="559"/>
        <end position="579"/>
    </location>
</feature>
<sequence length="1097" mass="123846">MRIVSIEVQGFGVLRERTLLTDSPLVLLYGANEAGKSTLMGFVRAVLFGFPSRGSRAERYEPPMGGAHGGALTLLDGQGQRIRVERYSGSAGARRSSAGIVKVTLGDGTTGGEELLHALLGGLSADLFRSLFAFGLSELQELRTLQTDEISGYLYSAGLGVSGSVIMDAERKLALQAETLYRPRGRNQEINKLLKELDELNQSLRQSKERVGEYDILQEKCRASEQQIAALELGKQELRAELDELSLAKKARVSWIRLNQIAAELDELPHLEQFPEQATARYEALEEELERYSEEGLRLANKEESLKANLMLLKPNEGLLTYKVELNALLEQAPVYQESERAMLEAEAELSQLDLELDRLLGQLGGSWEASTLAAFPVSISLRERIRDYRERFSVQQERSGRLQAERHHLVLQTERLEAAVKTQEQELKSSAARSAAGSMLHGMLMEGQDPAPALSRIAKDFSQWRQLHSEHDHVRERELDRQRYREELQEAAARERLLASQRRRSLGFTVLGIALILSAFLLWKGEGVLSGVLMGIGIVVFLFLFLTGTRSVSGSNALRSKRGQAAGNNGSEVPPTGDEKLRSLEEQLYHYKESLERQVGKWFTQQETAAAGEKPERNLNSYSNSHSEDQNRWSAVLHWLNTSLVELQQEVEKDSHRQGELQRKLDKLSDAQQTLLTLVRQDDQLAVELEMLTQEGDKLQEEWGLWLRSLGLADSLSPDAVLESLQLVELGHELIRRQGRLKSKVQLIREQRSSFERDTAMYLGSAAGSDAVLALKRWKEAEKHELELQDECERIRQQLVLVVQESQLLVERHRRASVKLESLLQEAAALNGEQLRQNQNKQERRAKLLEEQRMLSGTMETLAGTTYVPRLQVLLDEIGEEELKRRSQNLEQRIKLAEEEANGLRELLGKLTSEIGKLELGVEHTDKLQKAEVHRASLEQMIDQYAVASFASLLMKKAREAYERDRQPGVLIRASAYFEQMTQGKYKQIKAPFGEQRLVAIREDGQTLDTGSLSRGTSEQLYLAMRLALAEEYAGKAVLPLVMDDILVNFDERRMESCLLVLSELSKKHQILLFTCHAHVRDAAVRLIPQQRLIEL</sequence>
<evidence type="ECO:0000259" key="4">
    <source>
        <dbReference type="Pfam" id="PF13514"/>
    </source>
</evidence>
<feature type="coiled-coil region" evidence="1">
    <location>
        <begin position="645"/>
        <end position="703"/>
    </location>
</feature>
<keyword evidence="3" id="KW-0812">Transmembrane</keyword>
<dbReference type="InterPro" id="IPR027417">
    <property type="entry name" value="P-loop_NTPase"/>
</dbReference>
<feature type="transmembrane region" description="Helical" evidence="3">
    <location>
        <begin position="530"/>
        <end position="553"/>
    </location>
</feature>
<evidence type="ECO:0000256" key="2">
    <source>
        <dbReference type="SAM" id="MobiDB-lite"/>
    </source>
</evidence>
<dbReference type="Proteomes" id="UP001519287">
    <property type="component" value="Unassembled WGS sequence"/>
</dbReference>
<feature type="coiled-coil region" evidence="1">
    <location>
        <begin position="187"/>
        <end position="248"/>
    </location>
</feature>
<dbReference type="Gene3D" id="3.40.50.300">
    <property type="entry name" value="P-loop containing nucleotide triphosphate hydrolases"/>
    <property type="match status" value="2"/>
</dbReference>
<dbReference type="InterPro" id="IPR038734">
    <property type="entry name" value="YhaN_AAA"/>
</dbReference>
<dbReference type="Pfam" id="PF13514">
    <property type="entry name" value="AAA_27"/>
    <property type="match status" value="1"/>
</dbReference>
<proteinExistence type="predicted"/>
<gene>
    <name evidence="5" type="ORF">J2Z66_000807</name>
</gene>
<feature type="coiled-coil region" evidence="1">
    <location>
        <begin position="336"/>
        <end position="363"/>
    </location>
</feature>
<evidence type="ECO:0000256" key="3">
    <source>
        <dbReference type="SAM" id="Phobius"/>
    </source>
</evidence>
<dbReference type="PANTHER" id="PTHR41259:SF1">
    <property type="entry name" value="DOUBLE-STRAND BREAK REPAIR RAD50 ATPASE, PUTATIVE-RELATED"/>
    <property type="match status" value="1"/>
</dbReference>
<dbReference type="RefSeq" id="WP_209970043.1">
    <property type="nucleotide sequence ID" value="NZ_JAGGLB010000002.1"/>
</dbReference>
<dbReference type="PANTHER" id="PTHR41259">
    <property type="entry name" value="DOUBLE-STRAND BREAK REPAIR RAD50 ATPASE, PUTATIVE-RELATED"/>
    <property type="match status" value="1"/>
</dbReference>
<keyword evidence="3" id="KW-0472">Membrane</keyword>
<comment type="caution">
    <text evidence="5">The sequence shown here is derived from an EMBL/GenBank/DDBJ whole genome shotgun (WGS) entry which is preliminary data.</text>
</comment>
<feature type="coiled-coil region" evidence="1">
    <location>
        <begin position="275"/>
        <end position="302"/>
    </location>
</feature>
<feature type="domain" description="YhaN AAA" evidence="4">
    <location>
        <begin position="1"/>
        <end position="208"/>
    </location>
</feature>
<organism evidence="5 6">
    <name type="scientific">Paenibacillus eucommiae</name>
    <dbReference type="NCBI Taxonomy" id="1355755"/>
    <lineage>
        <taxon>Bacteria</taxon>
        <taxon>Bacillati</taxon>
        <taxon>Bacillota</taxon>
        <taxon>Bacilli</taxon>
        <taxon>Bacillales</taxon>
        <taxon>Paenibacillaceae</taxon>
        <taxon>Paenibacillus</taxon>
    </lineage>
</organism>
<dbReference type="EMBL" id="JAGGLB010000002">
    <property type="protein sequence ID" value="MBP1989212.1"/>
    <property type="molecule type" value="Genomic_DNA"/>
</dbReference>
<keyword evidence="1" id="KW-0175">Coiled coil</keyword>
<evidence type="ECO:0000256" key="1">
    <source>
        <dbReference type="SAM" id="Coils"/>
    </source>
</evidence>
<feature type="coiled-coil region" evidence="1">
    <location>
        <begin position="814"/>
        <end position="853"/>
    </location>
</feature>
<evidence type="ECO:0000313" key="5">
    <source>
        <dbReference type="EMBL" id="MBP1989212.1"/>
    </source>
</evidence>